<keyword evidence="2" id="KW-1185">Reference proteome</keyword>
<comment type="caution">
    <text evidence="1">The sequence shown here is derived from an EMBL/GenBank/DDBJ whole genome shotgun (WGS) entry which is preliminary data.</text>
</comment>
<sequence>MACVFWDAHGTIFIDYLEKGRTINRNYYIALLDRLKGEITERRPHLKKKKVLFQQDNAQCHKSVKTMAKLHEIGFKLLRHPPNSPDLVHSDYLLFSDFKRMLAGNKMSSNEKVIAETEASFEATFSYINSKNKTK</sequence>
<dbReference type="InterPro" id="IPR001888">
    <property type="entry name" value="Transposase_1"/>
</dbReference>
<dbReference type="EMBL" id="JAACXV010013980">
    <property type="protein sequence ID" value="KAF7271298.1"/>
    <property type="molecule type" value="Genomic_DNA"/>
</dbReference>
<dbReference type="Proteomes" id="UP000625711">
    <property type="component" value="Unassembled WGS sequence"/>
</dbReference>
<protein>
    <recommendedName>
        <fullName evidence="3">Transposase</fullName>
    </recommendedName>
</protein>
<accession>A0A834I3H5</accession>
<evidence type="ECO:0000313" key="2">
    <source>
        <dbReference type="Proteomes" id="UP000625711"/>
    </source>
</evidence>
<name>A0A834I3H5_RHYFE</name>
<proteinExistence type="predicted"/>
<dbReference type="GO" id="GO:0003676">
    <property type="term" value="F:nucleic acid binding"/>
    <property type="evidence" value="ECO:0007669"/>
    <property type="project" value="InterPro"/>
</dbReference>
<dbReference type="InterPro" id="IPR052709">
    <property type="entry name" value="Transposase-MT_Hybrid"/>
</dbReference>
<dbReference type="InterPro" id="IPR036397">
    <property type="entry name" value="RNaseH_sf"/>
</dbReference>
<dbReference type="AlphaFoldDB" id="A0A834I3H5"/>
<dbReference type="PANTHER" id="PTHR46060:SF1">
    <property type="entry name" value="MARINER MOS1 TRANSPOSASE-LIKE PROTEIN"/>
    <property type="match status" value="1"/>
</dbReference>
<dbReference type="OrthoDB" id="10065579at2759"/>
<dbReference type="Pfam" id="PF01359">
    <property type="entry name" value="Transposase_1"/>
    <property type="match status" value="1"/>
</dbReference>
<dbReference type="Gene3D" id="3.30.420.10">
    <property type="entry name" value="Ribonuclease H-like superfamily/Ribonuclease H"/>
    <property type="match status" value="1"/>
</dbReference>
<reference evidence="1" key="1">
    <citation type="submission" date="2020-08" db="EMBL/GenBank/DDBJ databases">
        <title>Genome sequencing and assembly of the red palm weevil Rhynchophorus ferrugineus.</title>
        <authorList>
            <person name="Dias G.B."/>
            <person name="Bergman C.M."/>
            <person name="Manee M."/>
        </authorList>
    </citation>
    <scope>NUCLEOTIDE SEQUENCE</scope>
    <source>
        <strain evidence="1">AA-2017</strain>
        <tissue evidence="1">Whole larva</tissue>
    </source>
</reference>
<organism evidence="1 2">
    <name type="scientific">Rhynchophorus ferrugineus</name>
    <name type="common">Red palm weevil</name>
    <name type="synonym">Curculio ferrugineus</name>
    <dbReference type="NCBI Taxonomy" id="354439"/>
    <lineage>
        <taxon>Eukaryota</taxon>
        <taxon>Metazoa</taxon>
        <taxon>Ecdysozoa</taxon>
        <taxon>Arthropoda</taxon>
        <taxon>Hexapoda</taxon>
        <taxon>Insecta</taxon>
        <taxon>Pterygota</taxon>
        <taxon>Neoptera</taxon>
        <taxon>Endopterygota</taxon>
        <taxon>Coleoptera</taxon>
        <taxon>Polyphaga</taxon>
        <taxon>Cucujiformia</taxon>
        <taxon>Curculionidae</taxon>
        <taxon>Dryophthorinae</taxon>
        <taxon>Rhynchophorus</taxon>
    </lineage>
</organism>
<evidence type="ECO:0000313" key="1">
    <source>
        <dbReference type="EMBL" id="KAF7271298.1"/>
    </source>
</evidence>
<gene>
    <name evidence="1" type="ORF">GWI33_015815</name>
</gene>
<evidence type="ECO:0008006" key="3">
    <source>
        <dbReference type="Google" id="ProtNLM"/>
    </source>
</evidence>
<dbReference type="PANTHER" id="PTHR46060">
    <property type="entry name" value="MARINER MOS1 TRANSPOSASE-LIKE PROTEIN"/>
    <property type="match status" value="1"/>
</dbReference>